<dbReference type="EMBL" id="LBSM01000007">
    <property type="protein sequence ID" value="KKQ18215.1"/>
    <property type="molecule type" value="Genomic_DNA"/>
</dbReference>
<protein>
    <submittedName>
        <fullName evidence="1">Uncharacterized protein</fullName>
    </submittedName>
</protein>
<evidence type="ECO:0000313" key="1">
    <source>
        <dbReference type="EMBL" id="KKQ18215.1"/>
    </source>
</evidence>
<reference evidence="1 2" key="1">
    <citation type="journal article" date="2015" name="Nature">
        <title>rRNA introns, odd ribosomes, and small enigmatic genomes across a large radiation of phyla.</title>
        <authorList>
            <person name="Brown C.T."/>
            <person name="Hug L.A."/>
            <person name="Thomas B.C."/>
            <person name="Sharon I."/>
            <person name="Castelle C.J."/>
            <person name="Singh A."/>
            <person name="Wilkins M.J."/>
            <person name="Williams K.H."/>
            <person name="Banfield J.F."/>
        </authorList>
    </citation>
    <scope>NUCLEOTIDE SEQUENCE [LARGE SCALE GENOMIC DNA]</scope>
</reference>
<organism evidence="1 2">
    <name type="scientific">Berkelbacteria bacterium GW2011_GWA1_36_9</name>
    <dbReference type="NCBI Taxonomy" id="1618331"/>
    <lineage>
        <taxon>Bacteria</taxon>
        <taxon>Candidatus Berkelbacteria</taxon>
    </lineage>
</organism>
<dbReference type="Proteomes" id="UP000034508">
    <property type="component" value="Unassembled WGS sequence"/>
</dbReference>
<gene>
    <name evidence="1" type="ORF">US31_C0007G0021</name>
</gene>
<accession>A0A0G0FWK7</accession>
<evidence type="ECO:0000313" key="2">
    <source>
        <dbReference type="Proteomes" id="UP000034508"/>
    </source>
</evidence>
<dbReference type="AlphaFoldDB" id="A0A0G0FWK7"/>
<name>A0A0G0FWK7_9BACT</name>
<proteinExistence type="predicted"/>
<comment type="caution">
    <text evidence="1">The sequence shown here is derived from an EMBL/GenBank/DDBJ whole genome shotgun (WGS) entry which is preliminary data.</text>
</comment>
<sequence>MSEQEKIEKVKKLKKGDKVKAKIGDYVVGFDNYEMEFEALDNYSNCVKLKHKISQSRYNPKGRVDNYFIPIGKLIFD</sequence>